<name>A0A8J6T6Z7_9DELT</name>
<protein>
    <submittedName>
        <fullName evidence="1">Epoxyqueuosine reductase</fullName>
    </submittedName>
</protein>
<dbReference type="AlphaFoldDB" id="A0A8J6T6Z7"/>
<sequence length="191" mass="21329">MGKEITIEVLQDVTERFIEAEPGRLGIEGLWRQPLVVTALIDQRFDQLPHIAYHKHLHPRDLLPTARSVVVFFIPFNKELVKENRGGNRPCRNWGLAYVQTNDLIARLTSALGDLLGEHGFKSGLTPATHNFDEVALMARWSHKHLGYLAGLGRFGVHHMLITPAGCTGRFGSLVTEAELGNHPLIETEEA</sequence>
<evidence type="ECO:0000313" key="1">
    <source>
        <dbReference type="EMBL" id="MBC8175763.1"/>
    </source>
</evidence>
<accession>A0A8J6T6Z7</accession>
<dbReference type="Proteomes" id="UP000650524">
    <property type="component" value="Unassembled WGS sequence"/>
</dbReference>
<feature type="non-terminal residue" evidence="1">
    <location>
        <position position="191"/>
    </location>
</feature>
<reference evidence="1 2" key="1">
    <citation type="submission" date="2020-08" db="EMBL/GenBank/DDBJ databases">
        <title>Bridging the membrane lipid divide: bacteria of the FCB group superphylum have the potential to synthesize archaeal ether lipids.</title>
        <authorList>
            <person name="Villanueva L."/>
            <person name="Von Meijenfeldt F.A.B."/>
            <person name="Westbye A.B."/>
            <person name="Yadav S."/>
            <person name="Hopmans E.C."/>
            <person name="Dutilh B.E."/>
            <person name="Sinninghe Damste J.S."/>
        </authorList>
    </citation>
    <scope>NUCLEOTIDE SEQUENCE [LARGE SCALE GENOMIC DNA]</scope>
    <source>
        <strain evidence="1">NIOZ-UU27</strain>
    </source>
</reference>
<dbReference type="EMBL" id="JACNJD010000004">
    <property type="protein sequence ID" value="MBC8175763.1"/>
    <property type="molecule type" value="Genomic_DNA"/>
</dbReference>
<gene>
    <name evidence="1" type="ORF">H8E19_00045</name>
</gene>
<dbReference type="PANTHER" id="PTHR42827:SF1">
    <property type="entry name" value="IRON-SULFUR CLUSTER-BINDING PROTEIN"/>
    <property type="match status" value="1"/>
</dbReference>
<dbReference type="PANTHER" id="PTHR42827">
    <property type="entry name" value="IRON-SULFUR CLUSTER-BINDING PROTEIN-RELATED"/>
    <property type="match status" value="1"/>
</dbReference>
<proteinExistence type="predicted"/>
<organism evidence="1 2">
    <name type="scientific">Candidatus Desulfacyla euxinica</name>
    <dbReference type="NCBI Taxonomy" id="2841693"/>
    <lineage>
        <taxon>Bacteria</taxon>
        <taxon>Deltaproteobacteria</taxon>
        <taxon>Candidatus Desulfacyla</taxon>
    </lineage>
</organism>
<comment type="caution">
    <text evidence="1">The sequence shown here is derived from an EMBL/GenBank/DDBJ whole genome shotgun (WGS) entry which is preliminary data.</text>
</comment>
<evidence type="ECO:0000313" key="2">
    <source>
        <dbReference type="Proteomes" id="UP000650524"/>
    </source>
</evidence>